<keyword evidence="2" id="KW-0560">Oxidoreductase</keyword>
<proteinExistence type="inferred from homology"/>
<dbReference type="PANTHER" id="PTHR43673:SF12">
    <property type="entry name" value="PROTEIN DRGA"/>
    <property type="match status" value="1"/>
</dbReference>
<dbReference type="RefSeq" id="WP_233372013.1">
    <property type="nucleotide sequence ID" value="NZ_JAJTWU010000004.1"/>
</dbReference>
<feature type="domain" description="Nitroreductase" evidence="3">
    <location>
        <begin position="15"/>
        <end position="190"/>
    </location>
</feature>
<gene>
    <name evidence="4" type="ORF">LXT13_11195</name>
</gene>
<comment type="similarity">
    <text evidence="1">Belongs to the nitroreductase family.</text>
</comment>
<dbReference type="InterPro" id="IPR000415">
    <property type="entry name" value="Nitroreductase-like"/>
</dbReference>
<keyword evidence="5" id="KW-1185">Reference proteome</keyword>
<evidence type="ECO:0000259" key="3">
    <source>
        <dbReference type="Pfam" id="PF00881"/>
    </source>
</evidence>
<sequence>MSPTLAMNHPALDLILQRTSVNHFDQSFAVDDTTLTELVRYACQAPSAYNFQNWRFIAVRSAAEKARLCEMAYGQRKVQESSATFIVCGRLRPHLGVRDVMKSFQDTGHVDAETVEAMVDGAMQAYADDAQMQRDEAIRSASMAAMTLMIAAQAMGLVSGPMIGFDPDQVRAGFGLDDNELPALLVTIGRLAPGNWPRKPRRPTADVLTIV</sequence>
<protein>
    <submittedName>
        <fullName evidence="4">Nitroreductase family protein</fullName>
    </submittedName>
</protein>
<evidence type="ECO:0000256" key="1">
    <source>
        <dbReference type="ARBA" id="ARBA00007118"/>
    </source>
</evidence>
<dbReference type="PANTHER" id="PTHR43673">
    <property type="entry name" value="NAD(P)H NITROREDUCTASE YDGI-RELATED"/>
    <property type="match status" value="1"/>
</dbReference>
<dbReference type="Pfam" id="PF00881">
    <property type="entry name" value="Nitroreductase"/>
    <property type="match status" value="1"/>
</dbReference>
<accession>A0ABS8XTE4</accession>
<name>A0ABS8XTE4_9BURK</name>
<evidence type="ECO:0000313" key="4">
    <source>
        <dbReference type="EMBL" id="MCE4554990.1"/>
    </source>
</evidence>
<dbReference type="Proteomes" id="UP001200741">
    <property type="component" value="Unassembled WGS sequence"/>
</dbReference>
<dbReference type="Gene3D" id="3.40.109.10">
    <property type="entry name" value="NADH Oxidase"/>
    <property type="match status" value="1"/>
</dbReference>
<reference evidence="4 5" key="1">
    <citation type="submission" date="2021-12" db="EMBL/GenBank/DDBJ databases">
        <title>Genome seq of P8.</title>
        <authorList>
            <person name="Seo T."/>
        </authorList>
    </citation>
    <scope>NUCLEOTIDE SEQUENCE [LARGE SCALE GENOMIC DNA]</scope>
    <source>
        <strain evidence="4 5">P8</strain>
    </source>
</reference>
<dbReference type="InterPro" id="IPR029479">
    <property type="entry name" value="Nitroreductase"/>
</dbReference>
<dbReference type="EMBL" id="JAJTWU010000004">
    <property type="protein sequence ID" value="MCE4554990.1"/>
    <property type="molecule type" value="Genomic_DNA"/>
</dbReference>
<evidence type="ECO:0000256" key="2">
    <source>
        <dbReference type="ARBA" id="ARBA00023002"/>
    </source>
</evidence>
<comment type="caution">
    <text evidence="4">The sequence shown here is derived from an EMBL/GenBank/DDBJ whole genome shotgun (WGS) entry which is preliminary data.</text>
</comment>
<evidence type="ECO:0000313" key="5">
    <source>
        <dbReference type="Proteomes" id="UP001200741"/>
    </source>
</evidence>
<organism evidence="4 5">
    <name type="scientific">Pelomonas cellulosilytica</name>
    <dbReference type="NCBI Taxonomy" id="2906762"/>
    <lineage>
        <taxon>Bacteria</taxon>
        <taxon>Pseudomonadati</taxon>
        <taxon>Pseudomonadota</taxon>
        <taxon>Betaproteobacteria</taxon>
        <taxon>Burkholderiales</taxon>
        <taxon>Sphaerotilaceae</taxon>
        <taxon>Roseateles</taxon>
    </lineage>
</organism>
<dbReference type="SUPFAM" id="SSF55469">
    <property type="entry name" value="FMN-dependent nitroreductase-like"/>
    <property type="match status" value="1"/>
</dbReference>